<keyword evidence="2" id="KW-1185">Reference proteome</keyword>
<dbReference type="Pfam" id="PF07828">
    <property type="entry name" value="PA-IL"/>
    <property type="match status" value="1"/>
</dbReference>
<dbReference type="RefSeq" id="WP_379578404.1">
    <property type="nucleotide sequence ID" value="NZ_JBHUFV010000058.1"/>
</dbReference>
<reference evidence="2" key="1">
    <citation type="journal article" date="2019" name="Int. J. Syst. Evol. Microbiol.">
        <title>The Global Catalogue of Microorganisms (GCM) 10K type strain sequencing project: providing services to taxonomists for standard genome sequencing and annotation.</title>
        <authorList>
            <consortium name="The Broad Institute Genomics Platform"/>
            <consortium name="The Broad Institute Genome Sequencing Center for Infectious Disease"/>
            <person name="Wu L."/>
            <person name="Ma J."/>
        </authorList>
    </citation>
    <scope>NUCLEOTIDE SEQUENCE [LARGE SCALE GENOMIC DNA]</scope>
    <source>
        <strain evidence="2">ICMP 6774ER</strain>
    </source>
</reference>
<comment type="caution">
    <text evidence="1">The sequence shown here is derived from an EMBL/GenBank/DDBJ whole genome shotgun (WGS) entry which is preliminary data.</text>
</comment>
<dbReference type="Proteomes" id="UP001597368">
    <property type="component" value="Unassembled WGS sequence"/>
</dbReference>
<gene>
    <name evidence="1" type="ORF">ACFSKW_38250</name>
</gene>
<organism evidence="1 2">
    <name type="scientific">Nonomuraea mangrovi</name>
    <dbReference type="NCBI Taxonomy" id="2316207"/>
    <lineage>
        <taxon>Bacteria</taxon>
        <taxon>Bacillati</taxon>
        <taxon>Actinomycetota</taxon>
        <taxon>Actinomycetes</taxon>
        <taxon>Streptosporangiales</taxon>
        <taxon>Streptosporangiaceae</taxon>
        <taxon>Nonomuraea</taxon>
    </lineage>
</organism>
<dbReference type="SUPFAM" id="SSF49785">
    <property type="entry name" value="Galactose-binding domain-like"/>
    <property type="match status" value="1"/>
</dbReference>
<sequence>MNEFIVVTVPAKVEGGVKSGITVQRDEVITVSASGRASYNGGVTYPDGTRFIEGKYSGAYMAPGLLLPGAPAGALIARVGSGPWLAVGSCQTFRAQDAGEVTVAYNDKPGQYGDNAGEYVATIENHGKI</sequence>
<evidence type="ECO:0000313" key="2">
    <source>
        <dbReference type="Proteomes" id="UP001597368"/>
    </source>
</evidence>
<evidence type="ECO:0000313" key="1">
    <source>
        <dbReference type="EMBL" id="MFD1937328.1"/>
    </source>
</evidence>
<dbReference type="EMBL" id="JBHUFV010000058">
    <property type="protein sequence ID" value="MFD1937328.1"/>
    <property type="molecule type" value="Genomic_DNA"/>
</dbReference>
<accession>A0ABW4T5Q8</accession>
<dbReference type="InterPro" id="IPR012905">
    <property type="entry name" value="PA-IL"/>
</dbReference>
<dbReference type="Gene3D" id="2.60.120.430">
    <property type="entry name" value="Galactose-binding lectin"/>
    <property type="match status" value="1"/>
</dbReference>
<dbReference type="InterPro" id="IPR008979">
    <property type="entry name" value="Galactose-bd-like_sf"/>
</dbReference>
<name>A0ABW4T5Q8_9ACTN</name>
<protein>
    <submittedName>
        <fullName evidence="1">LecA/PA-IL family lectin</fullName>
    </submittedName>
</protein>
<proteinExistence type="predicted"/>